<organism evidence="2 3">
    <name type="scientific">Herbiconiux oxytropis</name>
    <dbReference type="NCBI Taxonomy" id="2970915"/>
    <lineage>
        <taxon>Bacteria</taxon>
        <taxon>Bacillati</taxon>
        <taxon>Actinomycetota</taxon>
        <taxon>Actinomycetes</taxon>
        <taxon>Micrococcales</taxon>
        <taxon>Microbacteriaceae</taxon>
        <taxon>Herbiconiux</taxon>
    </lineage>
</organism>
<proteinExistence type="predicted"/>
<dbReference type="EMBL" id="JANLCK010000008">
    <property type="protein sequence ID" value="MCS5727055.1"/>
    <property type="molecule type" value="Genomic_DNA"/>
</dbReference>
<feature type="transmembrane region" description="Helical" evidence="1">
    <location>
        <begin position="112"/>
        <end position="133"/>
    </location>
</feature>
<sequence>MTVDNPFAEIVLSGQLLLAIPVALLAGLVSFASPCVLPLVPGYLGYVGGISEAGRAAGSASGADEKAARRAGRRRMLLGIALFILGFSLIFLAYSAVFGALGFWLIQWQDTITRIMGAVVIVLGLVFIGQFSFLQRTFKPSWRPATGLIGAPVLGIVFGLGWTPCIGPTLSAIQALSLTSGSAWSGVLLGLFYCIGLGVPFLLVALGFEWVAGSVAFLKRHIRTINIIGGALLVLIGILMVSGLWTIWVYQLQAVITGYVTPV</sequence>
<keyword evidence="1" id="KW-1133">Transmembrane helix</keyword>
<feature type="transmembrane region" description="Helical" evidence="1">
    <location>
        <begin position="76"/>
        <end position="106"/>
    </location>
</feature>
<dbReference type="InterPro" id="IPR051790">
    <property type="entry name" value="Cytochrome_c-biogenesis_DsbD"/>
</dbReference>
<dbReference type="PANTHER" id="PTHR31272:SF4">
    <property type="entry name" value="CYTOCHROME C-TYPE BIOGENESIS PROTEIN HI_1454-RELATED"/>
    <property type="match status" value="1"/>
</dbReference>
<dbReference type="PANTHER" id="PTHR31272">
    <property type="entry name" value="CYTOCHROME C-TYPE BIOGENESIS PROTEIN HI_1454-RELATED"/>
    <property type="match status" value="1"/>
</dbReference>
<feature type="transmembrane region" description="Helical" evidence="1">
    <location>
        <begin position="227"/>
        <end position="250"/>
    </location>
</feature>
<evidence type="ECO:0000256" key="1">
    <source>
        <dbReference type="SAM" id="Phobius"/>
    </source>
</evidence>
<dbReference type="Proteomes" id="UP001165587">
    <property type="component" value="Unassembled WGS sequence"/>
</dbReference>
<dbReference type="RefSeq" id="WP_259530144.1">
    <property type="nucleotide sequence ID" value="NZ_JANLCK010000008.1"/>
</dbReference>
<evidence type="ECO:0000313" key="3">
    <source>
        <dbReference type="Proteomes" id="UP001165587"/>
    </source>
</evidence>
<keyword evidence="1" id="KW-0812">Transmembrane</keyword>
<evidence type="ECO:0000313" key="2">
    <source>
        <dbReference type="EMBL" id="MCS5727055.1"/>
    </source>
</evidence>
<feature type="transmembrane region" description="Helical" evidence="1">
    <location>
        <begin position="183"/>
        <end position="206"/>
    </location>
</feature>
<dbReference type="AlphaFoldDB" id="A0AA42BU16"/>
<keyword evidence="3" id="KW-1185">Reference proteome</keyword>
<accession>A0AA42BU16</accession>
<protein>
    <submittedName>
        <fullName evidence="2">Cytochrome c biogenesis protein CcdA</fullName>
    </submittedName>
</protein>
<reference evidence="2" key="1">
    <citation type="submission" date="2022-08" db="EMBL/GenBank/DDBJ databases">
        <authorList>
            <person name="Deng Y."/>
            <person name="Han X.-F."/>
            <person name="Zhang Y.-Q."/>
        </authorList>
    </citation>
    <scope>NUCLEOTIDE SEQUENCE</scope>
    <source>
        <strain evidence="2">CPCC 203407</strain>
    </source>
</reference>
<name>A0AA42BU16_9MICO</name>
<keyword evidence="1" id="KW-0472">Membrane</keyword>
<gene>
    <name evidence="2" type="ORF">N1028_14235</name>
</gene>
<feature type="transmembrane region" description="Helical" evidence="1">
    <location>
        <begin position="16"/>
        <end position="40"/>
    </location>
</feature>
<comment type="caution">
    <text evidence="2">The sequence shown here is derived from an EMBL/GenBank/DDBJ whole genome shotgun (WGS) entry which is preliminary data.</text>
</comment>
<feature type="transmembrane region" description="Helical" evidence="1">
    <location>
        <begin position="145"/>
        <end position="163"/>
    </location>
</feature>